<proteinExistence type="predicted"/>
<keyword evidence="1" id="KW-0436">Ligase</keyword>
<evidence type="ECO:0000313" key="2">
    <source>
        <dbReference type="Proteomes" id="UP000250235"/>
    </source>
</evidence>
<keyword evidence="2" id="KW-1185">Reference proteome</keyword>
<organism evidence="1 2">
    <name type="scientific">Dorcoceras hygrometricum</name>
    <dbReference type="NCBI Taxonomy" id="472368"/>
    <lineage>
        <taxon>Eukaryota</taxon>
        <taxon>Viridiplantae</taxon>
        <taxon>Streptophyta</taxon>
        <taxon>Embryophyta</taxon>
        <taxon>Tracheophyta</taxon>
        <taxon>Spermatophyta</taxon>
        <taxon>Magnoliopsida</taxon>
        <taxon>eudicotyledons</taxon>
        <taxon>Gunneridae</taxon>
        <taxon>Pentapetalae</taxon>
        <taxon>asterids</taxon>
        <taxon>lamiids</taxon>
        <taxon>Lamiales</taxon>
        <taxon>Gesneriaceae</taxon>
        <taxon>Didymocarpoideae</taxon>
        <taxon>Trichosporeae</taxon>
        <taxon>Loxocarpinae</taxon>
        <taxon>Dorcoceras</taxon>
    </lineage>
</organism>
<reference evidence="1 2" key="1">
    <citation type="journal article" date="2015" name="Proc. Natl. Acad. Sci. U.S.A.">
        <title>The resurrection genome of Boea hygrometrica: A blueprint for survival of dehydration.</title>
        <authorList>
            <person name="Xiao L."/>
            <person name="Yang G."/>
            <person name="Zhang L."/>
            <person name="Yang X."/>
            <person name="Zhao S."/>
            <person name="Ji Z."/>
            <person name="Zhou Q."/>
            <person name="Hu M."/>
            <person name="Wang Y."/>
            <person name="Chen M."/>
            <person name="Xu Y."/>
            <person name="Jin H."/>
            <person name="Xiao X."/>
            <person name="Hu G."/>
            <person name="Bao F."/>
            <person name="Hu Y."/>
            <person name="Wan P."/>
            <person name="Li L."/>
            <person name="Deng X."/>
            <person name="Kuang T."/>
            <person name="Xiang C."/>
            <person name="Zhu J.K."/>
            <person name="Oliver M.J."/>
            <person name="He Y."/>
        </authorList>
    </citation>
    <scope>NUCLEOTIDE SEQUENCE [LARGE SCALE GENOMIC DNA]</scope>
    <source>
        <strain evidence="2">cv. XS01</strain>
    </source>
</reference>
<sequence>MTSAVYVVAVGLTQALLLKRSVGFRVRSIFFYRNAAVLSFAEALRFGFCATPFSERGRRDLFCLVGFRMFRPDDVSISVVLRATSIVTRLACVSKPLRALFTVKFSGHFPLIPATVFHIRGSVGLLLESSFILYRYWKLRVVQGEIVRRQKLIPVRVFVHAAGFDQLSQALNCGNYCTEFKPFVPYLLNPRTLFSRELSGDFPSFLVVVLLVRGNPGSTAGRGFNPAGGAPGGG</sequence>
<dbReference type="Proteomes" id="UP000250235">
    <property type="component" value="Unassembled WGS sequence"/>
</dbReference>
<name>A0A2Z7D0S0_9LAMI</name>
<protein>
    <submittedName>
        <fullName evidence="1">Putative methionine--tRNA ligase</fullName>
    </submittedName>
</protein>
<dbReference type="GO" id="GO:0016874">
    <property type="term" value="F:ligase activity"/>
    <property type="evidence" value="ECO:0007669"/>
    <property type="project" value="UniProtKB-KW"/>
</dbReference>
<dbReference type="AlphaFoldDB" id="A0A2Z7D0S0"/>
<evidence type="ECO:0000313" key="1">
    <source>
        <dbReference type="EMBL" id="KZV53064.1"/>
    </source>
</evidence>
<gene>
    <name evidence="1" type="ORF">F511_03977</name>
</gene>
<accession>A0A2Z7D0S0</accession>
<dbReference type="EMBL" id="KQ990549">
    <property type="protein sequence ID" value="KZV53064.1"/>
    <property type="molecule type" value="Genomic_DNA"/>
</dbReference>